<evidence type="ECO:0000256" key="7">
    <source>
        <dbReference type="ARBA" id="ARBA00022884"/>
    </source>
</evidence>
<dbReference type="Proteomes" id="UP001264519">
    <property type="component" value="Unassembled WGS sequence"/>
</dbReference>
<comment type="catalytic activity">
    <reaction evidence="9">
        <text>[ThiI sulfur-carrier protein]-S-sulfanyl-L-cysteine + a uridine in tRNA + 2 reduced [2Fe-2S]-[ferredoxin] + ATP + H(+) = [ThiI sulfur-carrier protein]-L-cysteine + a 4-thiouridine in tRNA + 2 oxidized [2Fe-2S]-[ferredoxin] + AMP + diphosphate</text>
        <dbReference type="Rhea" id="RHEA:24176"/>
        <dbReference type="Rhea" id="RHEA-COMP:10000"/>
        <dbReference type="Rhea" id="RHEA-COMP:10001"/>
        <dbReference type="Rhea" id="RHEA-COMP:13337"/>
        <dbReference type="Rhea" id="RHEA-COMP:13338"/>
        <dbReference type="Rhea" id="RHEA-COMP:13339"/>
        <dbReference type="Rhea" id="RHEA-COMP:13340"/>
        <dbReference type="ChEBI" id="CHEBI:15378"/>
        <dbReference type="ChEBI" id="CHEBI:29950"/>
        <dbReference type="ChEBI" id="CHEBI:30616"/>
        <dbReference type="ChEBI" id="CHEBI:33019"/>
        <dbReference type="ChEBI" id="CHEBI:33737"/>
        <dbReference type="ChEBI" id="CHEBI:33738"/>
        <dbReference type="ChEBI" id="CHEBI:61963"/>
        <dbReference type="ChEBI" id="CHEBI:65315"/>
        <dbReference type="ChEBI" id="CHEBI:136798"/>
        <dbReference type="ChEBI" id="CHEBI:456215"/>
        <dbReference type="EC" id="2.8.1.4"/>
    </reaction>
</comment>
<dbReference type="SUPFAM" id="SSF52821">
    <property type="entry name" value="Rhodanese/Cell cycle control phosphatase"/>
    <property type="match status" value="1"/>
</dbReference>
<comment type="caution">
    <text evidence="9">Lacks conserved residue(s) required for the propagation of feature annotation.</text>
</comment>
<keyword evidence="8 9" id="KW-0784">Thiamine biosynthesis</keyword>
<dbReference type="InterPro" id="IPR054173">
    <property type="entry name" value="ThiI_fer"/>
</dbReference>
<keyword evidence="3 9" id="KW-0820">tRNA-binding</keyword>
<organism evidence="11 12">
    <name type="scientific">Halomonas koreensis</name>
    <dbReference type="NCBI Taxonomy" id="245385"/>
    <lineage>
        <taxon>Bacteria</taxon>
        <taxon>Pseudomonadati</taxon>
        <taxon>Pseudomonadota</taxon>
        <taxon>Gammaproteobacteria</taxon>
        <taxon>Oceanospirillales</taxon>
        <taxon>Halomonadaceae</taxon>
        <taxon>Halomonas</taxon>
    </lineage>
</organism>
<keyword evidence="12" id="KW-1185">Reference proteome</keyword>
<comment type="function">
    <text evidence="9">Catalyzes the ATP-dependent transfer of a sulfur to tRNA to produce 4-thiouridine in position 8 of tRNAs, which functions as a near-UV photosensor. Also catalyzes the transfer of sulfur to the sulfur carrier protein ThiS, forming ThiS-thiocarboxylate. This is a step in the synthesis of thiazole, in the thiamine biosynthesis pathway. The sulfur is donated as persulfide by IscS.</text>
</comment>
<sequence length="498" mass="55073">MLYLLKLHPEITIKSRSVRQQMTRSLTANIRNTLRRLDPGVRVKDQWDAIRVRLPDGIAEHAVAEIEDALTRIPGIQQILATEEVTFESLDQAADRIVPVWRSAVAGRRFRVTAKRRGHHDFTSADLERHLGGRLLSAAADARVDLKHPEVVVPVELNDRRLQVIRARWQGLGGYPLGMQGQALALISGGFDSPVAAWKMMRRGVKTHFLFFNLGGPAHEAGVREVSHHLWARYGASHKVKFISVPFEGVVGEILRSIPDGLMGVVLKRMMVRAANRMARRTGIPALVTGDAIAQVSSQTLANLGQIDAASEMPILRPVLTDDKQDIIDQARRLDTARFAETMPEYCGVISRRPHNKAPAEAIAAAEAEFDYGVLEAALEAATTTGIDRLAPAADEAPPAPAEVLTVDSPETLARLEAPCVIDIRREDEQEASPLELPEVPTMRIPFYELQERAPQLPGDRQYLLYCDQGVMSRMQALHLADRGLHHFGVYRRAAPAG</sequence>
<dbReference type="SUPFAM" id="SSF143437">
    <property type="entry name" value="THUMP domain-like"/>
    <property type="match status" value="1"/>
</dbReference>
<evidence type="ECO:0000256" key="4">
    <source>
        <dbReference type="ARBA" id="ARBA00022679"/>
    </source>
</evidence>
<dbReference type="GO" id="GO:0140741">
    <property type="term" value="F:tRNA-uracil-4 sulfurtransferase activity"/>
    <property type="evidence" value="ECO:0007669"/>
    <property type="project" value="UniProtKB-EC"/>
</dbReference>
<dbReference type="InterPro" id="IPR049962">
    <property type="entry name" value="THUMP_ThiI"/>
</dbReference>
<dbReference type="Gene3D" id="3.40.250.10">
    <property type="entry name" value="Rhodanese-like domain"/>
    <property type="match status" value="1"/>
</dbReference>
<dbReference type="InterPro" id="IPR049961">
    <property type="entry name" value="ThiI_N"/>
</dbReference>
<dbReference type="PANTHER" id="PTHR43209:SF1">
    <property type="entry name" value="TRNA SULFURTRANSFERASE"/>
    <property type="match status" value="1"/>
</dbReference>
<comment type="similarity">
    <text evidence="9">Belongs to the ThiI family.</text>
</comment>
<dbReference type="Gene3D" id="3.30.2130.30">
    <property type="match status" value="1"/>
</dbReference>
<feature type="binding site" evidence="9">
    <location>
        <position position="299"/>
    </location>
    <ligand>
        <name>ATP</name>
        <dbReference type="ChEBI" id="CHEBI:30616"/>
    </ligand>
</feature>
<dbReference type="Pfam" id="PF02926">
    <property type="entry name" value="THUMP"/>
    <property type="match status" value="1"/>
</dbReference>
<dbReference type="InterPro" id="IPR020536">
    <property type="entry name" value="ThiI_AANH"/>
</dbReference>
<dbReference type="PROSITE" id="PS51165">
    <property type="entry name" value="THUMP"/>
    <property type="match status" value="1"/>
</dbReference>
<comment type="caution">
    <text evidence="11">The sequence shown here is derived from an EMBL/GenBank/DDBJ whole genome shotgun (WGS) entry which is preliminary data.</text>
</comment>
<dbReference type="InterPro" id="IPR014729">
    <property type="entry name" value="Rossmann-like_a/b/a_fold"/>
</dbReference>
<dbReference type="SUPFAM" id="SSF52402">
    <property type="entry name" value="Adenine nucleotide alpha hydrolases-like"/>
    <property type="match status" value="1"/>
</dbReference>
<dbReference type="NCBIfam" id="TIGR00342">
    <property type="entry name" value="tRNA uracil 4-sulfurtransferase ThiI"/>
    <property type="match status" value="1"/>
</dbReference>
<evidence type="ECO:0000256" key="5">
    <source>
        <dbReference type="ARBA" id="ARBA00022741"/>
    </source>
</evidence>
<keyword evidence="2 9" id="KW-0963">Cytoplasm</keyword>
<feature type="domain" description="THUMP" evidence="10">
    <location>
        <begin position="64"/>
        <end position="168"/>
    </location>
</feature>
<dbReference type="Pfam" id="PF22025">
    <property type="entry name" value="ThiI_fer"/>
    <property type="match status" value="1"/>
</dbReference>
<dbReference type="SMART" id="SM00981">
    <property type="entry name" value="THUMP"/>
    <property type="match status" value="1"/>
</dbReference>
<dbReference type="HAMAP" id="MF_00021">
    <property type="entry name" value="ThiI"/>
    <property type="match status" value="1"/>
</dbReference>
<keyword evidence="6 9" id="KW-0067">ATP-binding</keyword>
<dbReference type="CDD" id="cd11716">
    <property type="entry name" value="THUMP_ThiI"/>
    <property type="match status" value="1"/>
</dbReference>
<dbReference type="InterPro" id="IPR050102">
    <property type="entry name" value="tRNA_sulfurtransferase_ThiI"/>
</dbReference>
<comment type="subcellular location">
    <subcellularLocation>
        <location evidence="1 9">Cytoplasm</location>
    </subcellularLocation>
</comment>
<dbReference type="EC" id="2.8.1.4" evidence="9"/>
<dbReference type="InterPro" id="IPR003720">
    <property type="entry name" value="tRNA_STrfase"/>
</dbReference>
<dbReference type="NCBIfam" id="TIGR04271">
    <property type="entry name" value="ThiI_C_thiazole"/>
    <property type="match status" value="1"/>
</dbReference>
<keyword evidence="7 9" id="KW-0694">RNA-binding</keyword>
<feature type="binding site" evidence="9">
    <location>
        <position position="268"/>
    </location>
    <ligand>
        <name>ATP</name>
        <dbReference type="ChEBI" id="CHEBI:30616"/>
    </ligand>
</feature>
<protein>
    <recommendedName>
        <fullName evidence="9">Probable tRNA sulfurtransferase</fullName>
        <ecNumber evidence="9">2.8.1.4</ecNumber>
    </recommendedName>
    <alternativeName>
        <fullName evidence="9">Sulfur carrier protein ThiS sulfurtransferase</fullName>
    </alternativeName>
    <alternativeName>
        <fullName evidence="9">Thiamine biosynthesis protein ThiI</fullName>
    </alternativeName>
    <alternativeName>
        <fullName evidence="9">tRNA 4-thiouridine synthase</fullName>
    </alternativeName>
</protein>
<keyword evidence="4 9" id="KW-0808">Transferase</keyword>
<accession>A0ABU1FZB5</accession>
<dbReference type="EMBL" id="JARWAK010000003">
    <property type="protein sequence ID" value="MDR5866010.1"/>
    <property type="molecule type" value="Genomic_DNA"/>
</dbReference>
<comment type="catalytic activity">
    <reaction evidence="9">
        <text>[ThiS sulfur-carrier protein]-C-terminal Gly-Gly-AMP + S-sulfanyl-L-cysteinyl-[cysteine desulfurase] + AH2 = [ThiS sulfur-carrier protein]-C-terminal-Gly-aminoethanethioate + L-cysteinyl-[cysteine desulfurase] + A + AMP + 2 H(+)</text>
        <dbReference type="Rhea" id="RHEA:43340"/>
        <dbReference type="Rhea" id="RHEA-COMP:12157"/>
        <dbReference type="Rhea" id="RHEA-COMP:12158"/>
        <dbReference type="Rhea" id="RHEA-COMP:12910"/>
        <dbReference type="Rhea" id="RHEA-COMP:19908"/>
        <dbReference type="ChEBI" id="CHEBI:13193"/>
        <dbReference type="ChEBI" id="CHEBI:15378"/>
        <dbReference type="ChEBI" id="CHEBI:17499"/>
        <dbReference type="ChEBI" id="CHEBI:29950"/>
        <dbReference type="ChEBI" id="CHEBI:61963"/>
        <dbReference type="ChEBI" id="CHEBI:90618"/>
        <dbReference type="ChEBI" id="CHEBI:232372"/>
        <dbReference type="ChEBI" id="CHEBI:456215"/>
    </reaction>
</comment>
<keyword evidence="5 9" id="KW-0547">Nucleotide-binding</keyword>
<comment type="pathway">
    <text evidence="9">Cofactor biosynthesis; thiamine diphosphate biosynthesis.</text>
</comment>
<dbReference type="PANTHER" id="PTHR43209">
    <property type="entry name" value="TRNA SULFURTRANSFERASE"/>
    <property type="match status" value="1"/>
</dbReference>
<gene>
    <name evidence="9 11" type="primary">thiI</name>
    <name evidence="11" type="ORF">QC818_04290</name>
</gene>
<dbReference type="InterPro" id="IPR026340">
    <property type="entry name" value="THII_Thiazole_biosynth_dom"/>
</dbReference>
<dbReference type="Pfam" id="PF02568">
    <property type="entry name" value="ThiI"/>
    <property type="match status" value="1"/>
</dbReference>
<proteinExistence type="inferred from homology"/>
<evidence type="ECO:0000259" key="10">
    <source>
        <dbReference type="PROSITE" id="PS51165"/>
    </source>
</evidence>
<evidence type="ECO:0000256" key="9">
    <source>
        <dbReference type="HAMAP-Rule" id="MF_00021"/>
    </source>
</evidence>
<dbReference type="InterPro" id="IPR036873">
    <property type="entry name" value="Rhodanese-like_dom_sf"/>
</dbReference>
<evidence type="ECO:0000256" key="8">
    <source>
        <dbReference type="ARBA" id="ARBA00022977"/>
    </source>
</evidence>
<evidence type="ECO:0000313" key="12">
    <source>
        <dbReference type="Proteomes" id="UP001264519"/>
    </source>
</evidence>
<dbReference type="CDD" id="cd01712">
    <property type="entry name" value="PPase_ThiI"/>
    <property type="match status" value="1"/>
</dbReference>
<feature type="binding site" evidence="9">
    <location>
        <position position="290"/>
    </location>
    <ligand>
        <name>ATP</name>
        <dbReference type="ChEBI" id="CHEBI:30616"/>
    </ligand>
</feature>
<evidence type="ECO:0000256" key="1">
    <source>
        <dbReference type="ARBA" id="ARBA00004496"/>
    </source>
</evidence>
<feature type="binding site" evidence="9">
    <location>
        <begin position="186"/>
        <end position="187"/>
    </location>
    <ligand>
        <name>ATP</name>
        <dbReference type="ChEBI" id="CHEBI:30616"/>
    </ligand>
</feature>
<evidence type="ECO:0000256" key="3">
    <source>
        <dbReference type="ARBA" id="ARBA00022555"/>
    </source>
</evidence>
<evidence type="ECO:0000313" key="11">
    <source>
        <dbReference type="EMBL" id="MDR5866010.1"/>
    </source>
</evidence>
<dbReference type="InterPro" id="IPR004114">
    <property type="entry name" value="THUMP_dom"/>
</dbReference>
<evidence type="ECO:0000256" key="2">
    <source>
        <dbReference type="ARBA" id="ARBA00022490"/>
    </source>
</evidence>
<evidence type="ECO:0000256" key="6">
    <source>
        <dbReference type="ARBA" id="ARBA00022840"/>
    </source>
</evidence>
<reference evidence="11 12" key="1">
    <citation type="submission" date="2023-04" db="EMBL/GenBank/DDBJ databases">
        <title>A long-awaited taxogenomic arrangement of the family Halomonadaceae.</title>
        <authorList>
            <person name="De La Haba R."/>
            <person name="Chuvochina M."/>
            <person name="Wittouck S."/>
            <person name="Arahal D.R."/>
            <person name="Sanchez-Porro C."/>
            <person name="Hugenholtz P."/>
            <person name="Ventosa A."/>
        </authorList>
    </citation>
    <scope>NUCLEOTIDE SEQUENCE [LARGE SCALE GENOMIC DNA]</scope>
    <source>
        <strain evidence="11 12">DSM 23530</strain>
    </source>
</reference>
<name>A0ABU1FZB5_9GAMM</name>
<dbReference type="Gene3D" id="3.40.50.620">
    <property type="entry name" value="HUPs"/>
    <property type="match status" value="1"/>
</dbReference>
<dbReference type="RefSeq" id="WP_309651617.1">
    <property type="nucleotide sequence ID" value="NZ_JARWAK010000003.1"/>
</dbReference>